<dbReference type="EMBL" id="JAKKPZ010000021">
    <property type="protein sequence ID" value="KAI1711569.1"/>
    <property type="molecule type" value="Genomic_DNA"/>
</dbReference>
<dbReference type="Pfam" id="PF25556">
    <property type="entry name" value="SET_TTL"/>
    <property type="match status" value="2"/>
</dbReference>
<comment type="caution">
    <text evidence="4">The sequence shown here is derived from an EMBL/GenBank/DDBJ whole genome shotgun (WGS) entry which is preliminary data.</text>
</comment>
<evidence type="ECO:0000313" key="4">
    <source>
        <dbReference type="EMBL" id="KAI1711569.1"/>
    </source>
</evidence>
<dbReference type="Proteomes" id="UP001201812">
    <property type="component" value="Unassembled WGS sequence"/>
</dbReference>
<evidence type="ECO:0000256" key="1">
    <source>
        <dbReference type="ARBA" id="ARBA00006820"/>
    </source>
</evidence>
<name>A0AAD4R5V0_9BILA</name>
<dbReference type="Pfam" id="PF03133">
    <property type="entry name" value="TTL"/>
    <property type="match status" value="1"/>
</dbReference>
<dbReference type="GO" id="GO:0005737">
    <property type="term" value="C:cytoplasm"/>
    <property type="evidence" value="ECO:0007669"/>
    <property type="project" value="TreeGrafter"/>
</dbReference>
<dbReference type="AlphaFoldDB" id="A0AAD4R5V0"/>
<dbReference type="PANTHER" id="PTHR46088">
    <property type="entry name" value="TUBULIN--TYROSINE LIGASE-LIKE PROTEIN 12"/>
    <property type="match status" value="1"/>
</dbReference>
<keyword evidence="5" id="KW-1185">Reference proteome</keyword>
<proteinExistence type="inferred from homology"/>
<accession>A0AAD4R5V0</accession>
<evidence type="ECO:0000256" key="2">
    <source>
        <dbReference type="SAM" id="MobiDB-lite"/>
    </source>
</evidence>
<dbReference type="PANTHER" id="PTHR46088:SF1">
    <property type="entry name" value="TUBULIN--TYROSINE LIGASE-LIKE PROTEIN 12"/>
    <property type="match status" value="1"/>
</dbReference>
<sequence length="678" mass="79194">MNEKPNYEQFLEVHEAQLLSSRVPQHFWPNLFEKLKKEQLDAGDFFQIIAEENEAGGTNNWSVATTRDVASEDPNNIFLIDHAWTFRPNTARMALQEVEGLKERLMNVFGIKMEDFKDSNSCSDYIGSEGEDEPMSTSKTSANKDKVKMGTPKGSGSNLSDFGDNVSLTTSLLNERLFETILDEMWKYAQTYTIRFRKNIINEQDVPVWYLPDEFGMRIGHSRSPNVRMVPFFYVFQNMAYNLLFPLADVGHEEEIRRNFLDNKLYMEHPGWYDILMHPWRPLTAPDDGDIIFADKSLDYFNSGRVPDDIPSAELQSKCVPFYKDGTWTEDVPIKLYVTDSQLINNFEKVKMEIVHEPFEADVLWLRDHFHQFKQLSENRPSALVNQFPYESILTVKDLFAACVQDAFKDSKMNENLEWEPDWFPTTFNLNLELPQFFAYFQRRQQRNMENTWIIKPWNLARGLDTFVTKNLNCIIRLAESGPKIACKYIHNPVLFRRPDNGNLVKFDLRYIVLVKSFQPLELAIYDKFWIRFAVNEYSLNNLDDIFTHMSVHNYTDSSKVLNMKCEEFVSHLEKLHPKIKWADVQGKINHVIKEVFQTVSKCEPPRGIAPNVQSRAMYGLDLMLHWTGDYQSDVNVKFIEANFMPDCERACQFYPDFADTIFQYLFMGKTSENIVAL</sequence>
<feature type="domain" description="Tubulin--tyrosine ligase-like protein 12 SET-like" evidence="3">
    <location>
        <begin position="65"/>
        <end position="114"/>
    </location>
</feature>
<gene>
    <name evidence="4" type="ORF">DdX_10031</name>
</gene>
<dbReference type="InterPro" id="IPR004344">
    <property type="entry name" value="TTL/TTLL_fam"/>
</dbReference>
<dbReference type="InterPro" id="IPR027749">
    <property type="entry name" value="TTLL12"/>
</dbReference>
<dbReference type="Gene3D" id="3.30.470.20">
    <property type="entry name" value="ATP-grasp fold, B domain"/>
    <property type="match status" value="1"/>
</dbReference>
<evidence type="ECO:0000259" key="3">
    <source>
        <dbReference type="Pfam" id="PF25556"/>
    </source>
</evidence>
<dbReference type="PROSITE" id="PS51221">
    <property type="entry name" value="TTL"/>
    <property type="match status" value="1"/>
</dbReference>
<dbReference type="GO" id="GO:0019098">
    <property type="term" value="P:reproductive behavior"/>
    <property type="evidence" value="ECO:0007669"/>
    <property type="project" value="UniProtKB-ARBA"/>
</dbReference>
<reference evidence="4" key="1">
    <citation type="submission" date="2022-01" db="EMBL/GenBank/DDBJ databases">
        <title>Genome Sequence Resource for Two Populations of Ditylenchus destructor, the Migratory Endoparasitic Phytonematode.</title>
        <authorList>
            <person name="Zhang H."/>
            <person name="Lin R."/>
            <person name="Xie B."/>
        </authorList>
    </citation>
    <scope>NUCLEOTIDE SEQUENCE</scope>
    <source>
        <strain evidence="4">BazhouSP</strain>
    </source>
</reference>
<comment type="similarity">
    <text evidence="1">Belongs to the tubulin--tyrosine ligase family.</text>
</comment>
<dbReference type="GO" id="GO:0016874">
    <property type="term" value="F:ligase activity"/>
    <property type="evidence" value="ECO:0007669"/>
    <property type="project" value="UniProtKB-KW"/>
</dbReference>
<feature type="domain" description="Tubulin--tyrosine ligase-like protein 12 SET-like" evidence="3">
    <location>
        <begin position="174"/>
        <end position="261"/>
    </location>
</feature>
<organism evidence="4 5">
    <name type="scientific">Ditylenchus destructor</name>
    <dbReference type="NCBI Taxonomy" id="166010"/>
    <lineage>
        <taxon>Eukaryota</taxon>
        <taxon>Metazoa</taxon>
        <taxon>Ecdysozoa</taxon>
        <taxon>Nematoda</taxon>
        <taxon>Chromadorea</taxon>
        <taxon>Rhabditida</taxon>
        <taxon>Tylenchina</taxon>
        <taxon>Tylenchomorpha</taxon>
        <taxon>Sphaerularioidea</taxon>
        <taxon>Anguinidae</taxon>
        <taxon>Anguininae</taxon>
        <taxon>Ditylenchus</taxon>
    </lineage>
</organism>
<protein>
    <submittedName>
        <fullName evidence="4">Tubulin-tyrosine ligase family domain-containing protein</fullName>
    </submittedName>
</protein>
<keyword evidence="4" id="KW-0436">Ligase</keyword>
<dbReference type="InterPro" id="IPR057954">
    <property type="entry name" value="SET_TTL12"/>
</dbReference>
<evidence type="ECO:0000313" key="5">
    <source>
        <dbReference type="Proteomes" id="UP001201812"/>
    </source>
</evidence>
<feature type="region of interest" description="Disordered" evidence="2">
    <location>
        <begin position="126"/>
        <end position="155"/>
    </location>
</feature>